<reference evidence="6 7" key="1">
    <citation type="journal article" date="2020" name="ISME J.">
        <title>Uncovering the hidden diversity of litter-decomposition mechanisms in mushroom-forming fungi.</title>
        <authorList>
            <person name="Floudas D."/>
            <person name="Bentzer J."/>
            <person name="Ahren D."/>
            <person name="Johansson T."/>
            <person name="Persson P."/>
            <person name="Tunlid A."/>
        </authorList>
    </citation>
    <scope>NUCLEOTIDE SEQUENCE [LARGE SCALE GENOMIC DNA]</scope>
    <source>
        <strain evidence="6 7">CBS 661.87</strain>
    </source>
</reference>
<proteinExistence type="inferred from homology"/>
<dbReference type="SUPFAM" id="SSF54001">
    <property type="entry name" value="Cysteine proteinases"/>
    <property type="match status" value="1"/>
</dbReference>
<dbReference type="InterPro" id="IPR003653">
    <property type="entry name" value="Peptidase_C48_C"/>
</dbReference>
<gene>
    <name evidence="6" type="ORF">D9615_009409</name>
</gene>
<dbReference type="Gene3D" id="3.40.395.10">
    <property type="entry name" value="Adenoviral Proteinase, Chain A"/>
    <property type="match status" value="1"/>
</dbReference>
<dbReference type="GO" id="GO:0006508">
    <property type="term" value="P:proteolysis"/>
    <property type="evidence" value="ECO:0007669"/>
    <property type="project" value="UniProtKB-KW"/>
</dbReference>
<keyword evidence="4" id="KW-0812">Transmembrane</keyword>
<organism evidence="6 7">
    <name type="scientific">Tricholomella constricta</name>
    <dbReference type="NCBI Taxonomy" id="117010"/>
    <lineage>
        <taxon>Eukaryota</taxon>
        <taxon>Fungi</taxon>
        <taxon>Dikarya</taxon>
        <taxon>Basidiomycota</taxon>
        <taxon>Agaricomycotina</taxon>
        <taxon>Agaricomycetes</taxon>
        <taxon>Agaricomycetidae</taxon>
        <taxon>Agaricales</taxon>
        <taxon>Tricholomatineae</taxon>
        <taxon>Lyophyllaceae</taxon>
        <taxon>Tricholomella</taxon>
    </lineage>
</organism>
<keyword evidence="3" id="KW-0378">Hydrolase</keyword>
<evidence type="ECO:0000259" key="5">
    <source>
        <dbReference type="PROSITE" id="PS50600"/>
    </source>
</evidence>
<comment type="similarity">
    <text evidence="1">Belongs to the peptidase C48 family.</text>
</comment>
<sequence>MFAHPVTPLHLDLQLSAEPSTAHQQNRTLRSAEEFNWNLNGAMIFQKIHDLRRSNLRMQYVKVSWGQVPTSPVFPLPTPLLSPQSFLEVILCIMRKKAFGVRPTLRRSLPSPPLPNVALTFFPILCFTCLFLNLIPSLARSSSVPSAAVAVVYLIFGCLVYFFCLVHVYEPLIFPRLFSPLLGFRRRYRRSHISHMRMDRLRRLICRRAMYDDSTTFASMRLIGGGRGRPQRAPGDEHTWLQAVALHHSIDTPLESTDLVDDCYERIANLPLNSRPIPTSVPRMELTRSDLLDLLSNNWLDDCHILAGVKYIIYSAAYPRIAATDPLHILCLSRAHDRLKDEKDASPVLLPKVYIPSTPLDYSLLSGQVTELYIPLHENKNHWTLLHLNFTVGTYSYADCKKKDQSKVEPPPDQCDLLAWWLDGLGLDFRALDKALFQVPRLPHQLDNDSCGVIVLSLMASILLQHELWTPERASVERMLWFLRLSSPPQDKSDVEPGLGWHHVTNTDVEDSNLCIISRSFDSLGDTLDSTNSSSPHRSAIVLSPEALDLSIGTTSASSSTSFSSPSLTLLSYESSTSSLQKRSLSSLITSSLPSSDDDSDISDAMDYHQLKRHKGLSPQEGSSWAKQKALKAHAKDPAFQGHVMKLRNFRSKVLEIDPHAEFKEDDLCAVRCSACAGWLKMRAVYDTLRFSEHRRGGKCQTRQSTGMVSKSLFAMGFVRKTKEIAAAKICTTPLPCPGLTCDSDPNVNTYLMRTMATYGGAPSRLSIAKSLFQDEIHQWKDLSMQQRRMVIRREEMFASWKIARQVEAVFSVKCEDNVHTPVGTDPLPCPACKSLYELPTFQAALRRPLPAEHNMKYVPKAYRNTALGEIYQKFHGVRELMEIDDGKSPWLKFAVGAAAGDYKLQTVLGMVEAFVLKAERLRRGKTLRNMKYSGAFSDFSDMLASLSPVAYRNFQAQFGGRTLEGLRRLRAKRPQFYPGFSPANAAAAAELLRQYQYTGPLGLSWDDTELSPAISIFRESKKVCLVVGSTDGVIRVEDDSEIDTIFDNAQLKKASKLRLWLLTIPLPKIPPIVVAAVARGPTDSSEELHVMHEKVVGLLHAQDLYPVSGACDGTETERGLQRLISHAAPNTLHYTIPNSSLRHANIDLAIPLNGPRARPFIAIQDSKHALKTARNQILTGARIVTIGSHVLHYAQLRDAAHIGNTLFVRDVERLDRQDDRAASRTFSAKMLDDHITRSPSQRALTVYLFVLGELVDAWQNRQISHLTRAKMVMRARFFLMAWRTHIISHPEHSLSTNFTSRESFDIFITLCDSLLSLIIIYRRYHLKYPLLPWLHSTEPCEHAFGVLRQIKTDFTYSDMLSASRKLAVLMSGAFGSLSAEEKANTTAAGYYHTYFKNNDIDLCELASLPTDNDLALASVAALTEVSQLCLYLGFAAEDMISKYVAPSSHISPPPPRPQGTLASTLQLFDNTWRSTSSNSHIENIQFAIAAEGASRSASISELPEMTDEDTEQIKALISSLSDGIALSLTAAPPAITTNPLTPLAFLNPVTNSLQQDVLVTERTRHQTTFALKAVRKTATPSVLTDMNSKTLQRYCVEGPTLREQLAAKLKALEAEAHNISQRSEVLGSSGLSRQIRHTGTFAGSSTSTQEQNKSTVRSVTANKFLQCRDQAFSGIRGLIHENFPFANVSELQPLSSGHFIVALSPVSGKIEVILGEVITIYSKGNGKGAKHEWVPQINNPGLASYIYIRKFVPLAGNTVFSSLACQQLSSATFLQIPRTHLLFSLASHPITRAANTISANSTDFDLVTLGNLPSTIFANLVERRNALHEGIKLLKCYLRDKTQSVSLDLDGADSDDDVKMDG</sequence>
<comment type="caution">
    <text evidence="6">The sequence shown here is derived from an EMBL/GenBank/DDBJ whole genome shotgun (WGS) entry which is preliminary data.</text>
</comment>
<keyword evidence="7" id="KW-1185">Reference proteome</keyword>
<keyword evidence="4" id="KW-0472">Membrane</keyword>
<evidence type="ECO:0000256" key="3">
    <source>
        <dbReference type="ARBA" id="ARBA00022801"/>
    </source>
</evidence>
<dbReference type="InterPro" id="IPR038765">
    <property type="entry name" value="Papain-like_cys_pep_sf"/>
</dbReference>
<name>A0A8H5LZY4_9AGAR</name>
<evidence type="ECO:0000313" key="6">
    <source>
        <dbReference type="EMBL" id="KAF5375727.1"/>
    </source>
</evidence>
<feature type="transmembrane region" description="Helical" evidence="4">
    <location>
        <begin position="147"/>
        <end position="169"/>
    </location>
</feature>
<accession>A0A8H5LZY4</accession>
<dbReference type="Proteomes" id="UP000565441">
    <property type="component" value="Unassembled WGS sequence"/>
</dbReference>
<evidence type="ECO:0000256" key="2">
    <source>
        <dbReference type="ARBA" id="ARBA00022670"/>
    </source>
</evidence>
<dbReference type="GO" id="GO:0008234">
    <property type="term" value="F:cysteine-type peptidase activity"/>
    <property type="evidence" value="ECO:0007669"/>
    <property type="project" value="InterPro"/>
</dbReference>
<evidence type="ECO:0000256" key="1">
    <source>
        <dbReference type="ARBA" id="ARBA00005234"/>
    </source>
</evidence>
<dbReference type="EMBL" id="JAACJP010000032">
    <property type="protein sequence ID" value="KAF5375727.1"/>
    <property type="molecule type" value="Genomic_DNA"/>
</dbReference>
<feature type="transmembrane region" description="Helical" evidence="4">
    <location>
        <begin position="117"/>
        <end position="135"/>
    </location>
</feature>
<dbReference type="GO" id="GO:0019783">
    <property type="term" value="F:ubiquitin-like protein peptidase activity"/>
    <property type="evidence" value="ECO:0007669"/>
    <property type="project" value="UniProtKB-ARBA"/>
</dbReference>
<protein>
    <recommendedName>
        <fullName evidence="5">Ubiquitin-like protease family profile domain-containing protein</fullName>
    </recommendedName>
</protein>
<evidence type="ECO:0000256" key="4">
    <source>
        <dbReference type="SAM" id="Phobius"/>
    </source>
</evidence>
<dbReference type="PROSITE" id="PS50600">
    <property type="entry name" value="ULP_PROTEASE"/>
    <property type="match status" value="1"/>
</dbReference>
<keyword evidence="4" id="KW-1133">Transmembrane helix</keyword>
<dbReference type="OrthoDB" id="3268677at2759"/>
<evidence type="ECO:0000313" key="7">
    <source>
        <dbReference type="Proteomes" id="UP000565441"/>
    </source>
</evidence>
<feature type="domain" description="Ubiquitin-like protease family profile" evidence="5">
    <location>
        <begin position="284"/>
        <end position="462"/>
    </location>
</feature>
<keyword evidence="2" id="KW-0645">Protease</keyword>